<keyword evidence="5" id="KW-0997">Cell inner membrane</keyword>
<dbReference type="InterPro" id="IPR027417">
    <property type="entry name" value="P-loop_NTPase"/>
</dbReference>
<evidence type="ECO:0000313" key="18">
    <source>
        <dbReference type="EMBL" id="RDH39934.1"/>
    </source>
</evidence>
<evidence type="ECO:0000256" key="4">
    <source>
        <dbReference type="ARBA" id="ARBA00022496"/>
    </source>
</evidence>
<dbReference type="Pfam" id="PF07670">
    <property type="entry name" value="Gate"/>
    <property type="match status" value="2"/>
</dbReference>
<dbReference type="GO" id="GO:0005886">
    <property type="term" value="C:plasma membrane"/>
    <property type="evidence" value="ECO:0007669"/>
    <property type="project" value="UniProtKB-SubCell"/>
</dbReference>
<keyword evidence="2 16" id="KW-0813">Transport</keyword>
<dbReference type="FunFam" id="3.40.50.300:FF:000426">
    <property type="entry name" value="Ferrous iron transport protein B"/>
    <property type="match status" value="1"/>
</dbReference>
<feature type="transmembrane region" description="Helical" evidence="16">
    <location>
        <begin position="283"/>
        <end position="306"/>
    </location>
</feature>
<evidence type="ECO:0000256" key="11">
    <source>
        <dbReference type="ARBA" id="ARBA00023134"/>
    </source>
</evidence>
<dbReference type="InterPro" id="IPR011642">
    <property type="entry name" value="Gate_dom"/>
</dbReference>
<keyword evidence="7 14" id="KW-0547">Nucleotide-binding</keyword>
<keyword evidence="15" id="KW-0460">Magnesium</keyword>
<evidence type="ECO:0000256" key="8">
    <source>
        <dbReference type="ARBA" id="ARBA00022989"/>
    </source>
</evidence>
<evidence type="ECO:0000256" key="3">
    <source>
        <dbReference type="ARBA" id="ARBA00022475"/>
    </source>
</evidence>
<dbReference type="Pfam" id="PF17910">
    <property type="entry name" value="FeoB_Cyto"/>
    <property type="match status" value="1"/>
</dbReference>
<feature type="transmembrane region" description="Helical" evidence="16">
    <location>
        <begin position="663"/>
        <end position="683"/>
    </location>
</feature>
<comment type="caution">
    <text evidence="18">The sequence shown here is derived from an EMBL/GenBank/DDBJ whole genome shotgun (WGS) entry which is preliminary data.</text>
</comment>
<feature type="binding site" evidence="15">
    <location>
        <position position="23"/>
    </location>
    <ligand>
        <name>Mg(2+)</name>
        <dbReference type="ChEBI" id="CHEBI:18420"/>
        <label>2</label>
    </ligand>
</feature>
<keyword evidence="6 16" id="KW-0812">Transmembrane</keyword>
<protein>
    <recommendedName>
        <fullName evidence="13 16">Ferrous iron transport protein B</fullName>
    </recommendedName>
</protein>
<organism evidence="18 19">
    <name type="scientific">Candidatus Aquirickettsiella gammari</name>
    <dbReference type="NCBI Taxonomy" id="2016198"/>
    <lineage>
        <taxon>Bacteria</taxon>
        <taxon>Pseudomonadati</taxon>
        <taxon>Pseudomonadota</taxon>
        <taxon>Gammaproteobacteria</taxon>
        <taxon>Legionellales</taxon>
        <taxon>Coxiellaceae</taxon>
        <taxon>Candidatus Aquirickettsiella</taxon>
    </lineage>
</organism>
<evidence type="ECO:0000256" key="15">
    <source>
        <dbReference type="PIRSR" id="PIRSR603373-2"/>
    </source>
</evidence>
<dbReference type="NCBIfam" id="NF007105">
    <property type="entry name" value="PRK09554.1"/>
    <property type="match status" value="1"/>
</dbReference>
<evidence type="ECO:0000256" key="9">
    <source>
        <dbReference type="ARBA" id="ARBA00023004"/>
    </source>
</evidence>
<evidence type="ECO:0000256" key="1">
    <source>
        <dbReference type="ARBA" id="ARBA00004429"/>
    </source>
</evidence>
<keyword evidence="4 16" id="KW-0410">Iron transport</keyword>
<dbReference type="GO" id="GO:0015093">
    <property type="term" value="F:ferrous iron transmembrane transporter activity"/>
    <property type="evidence" value="ECO:0007669"/>
    <property type="project" value="UniProtKB-UniRule"/>
</dbReference>
<dbReference type="EMBL" id="NMOS02000025">
    <property type="protein sequence ID" value="RDH39934.1"/>
    <property type="molecule type" value="Genomic_DNA"/>
</dbReference>
<dbReference type="PANTHER" id="PTHR43185">
    <property type="entry name" value="FERROUS IRON TRANSPORT PROTEIN B"/>
    <property type="match status" value="1"/>
</dbReference>
<feature type="transmembrane region" description="Helical" evidence="16">
    <location>
        <begin position="512"/>
        <end position="530"/>
    </location>
</feature>
<comment type="subcellular location">
    <subcellularLocation>
        <location evidence="1 16">Cell inner membrane</location>
        <topology evidence="1 16">Multi-pass membrane protein</topology>
    </subcellularLocation>
</comment>
<dbReference type="SUPFAM" id="SSF52540">
    <property type="entry name" value="P-loop containing nucleoside triphosphate hydrolases"/>
    <property type="match status" value="1"/>
</dbReference>
<feature type="binding site" evidence="15">
    <location>
        <position position="27"/>
    </location>
    <ligand>
        <name>Mg(2+)</name>
        <dbReference type="ChEBI" id="CHEBI:18420"/>
        <label>2</label>
    </ligand>
</feature>
<keyword evidence="10" id="KW-0406">Ion transport</keyword>
<sequence length="765" mass="84353">MPKKNKIIAIAGNPNCGKTVIFNRLTGSRQKVGNWAGVTVEQKSGYFSLEGHDYEIVDLPGTYSLSVIGDNCAIDECIACNYLITNPPDLVINVVDASNLERQLYLTAQLLEMQIPVVVALNMMDMAKRRGIHIDIAQLSRSLHCPIISLTAIHGFGIAELRRALLVIPQTNSTLPYSFAPLLQGALQTLTEKLAPKNLPRPWLALRLLEEDRLARHYTSAEELSHVTVLIQQLKNQCGEEIDLLIADARYRWIQSILKPSLVVNPQGKTFTSRLDRIVLNRYLGIPIFLLVMYTLFLFAINVGGAFQDFFDIGSTAIFIQGSIHLLTPLHWPVWLIALIANGLGKGINTTISFIPVIGAMFLFLSLLEDSGYMARAAFVVDKLMATIGLPGKAFVPLIVGFGCNVPTVMATRTLASPRDRILTVMMAPFMSCGARLTVYTLFVAAFFPQGGALIIFALYSTGVLSAILTGLLLRSTALKAETTPMILELPTYHWPHWRTIFKSTWQRLKLFLFKAGRFIIPICILIGFLNTVSVHGKLIQGEANQHSLLSSIGKTITPLFAPIGIQKDNWPATVGLATGLLAKEVVVGTLNTLYSQVGGLTLQAEQSNIANELTAAVLSIPKNFHNLGKTLTNPMALKTESPDVTKGVYGVMSHYFSGKSGAFAYLLFILLYFPCISTLAVMQREIGRGWAYFSMLWSTLVAYAVATLFYQTATFYQHPLFSILWFTLIGLAFLAMRLLLHYKTTSPLSYPIPAAKTNSDNCHD</sequence>
<feature type="transmembrane region" description="Helical" evidence="16">
    <location>
        <begin position="388"/>
        <end position="410"/>
    </location>
</feature>
<dbReference type="GO" id="GO:0005525">
    <property type="term" value="F:GTP binding"/>
    <property type="evidence" value="ECO:0007669"/>
    <property type="project" value="UniProtKB-KW"/>
</dbReference>
<feature type="binding site" evidence="14">
    <location>
        <begin position="58"/>
        <end position="61"/>
    </location>
    <ligand>
        <name>GTP</name>
        <dbReference type="ChEBI" id="CHEBI:37565"/>
        <label>1</label>
    </ligand>
</feature>
<evidence type="ECO:0000256" key="5">
    <source>
        <dbReference type="ARBA" id="ARBA00022519"/>
    </source>
</evidence>
<dbReference type="Proteomes" id="UP000226429">
    <property type="component" value="Unassembled WGS sequence"/>
</dbReference>
<feature type="transmembrane region" description="Helical" evidence="16">
    <location>
        <begin position="723"/>
        <end position="741"/>
    </location>
</feature>
<reference evidence="18 19" key="1">
    <citation type="journal article" date="2017" name="Int. J. Syst. Evol. Microbiol.">
        <title>Aquarickettsiella crustaci n. gen. n. sp. (Gammaproteobacteria: Legionellales: Coxiellaceae); a bacterial pathogen of the freshwater crustacean: Gammarus fossarum (Malacostraca: Amphipoda).</title>
        <authorList>
            <person name="Bojko J."/>
            <person name="Dunn A.M."/>
            <person name="Stebbing P.D."/>
            <person name="Van Aerle R."/>
            <person name="Bacela-Spychalska K."/>
            <person name="Bean T.P."/>
            <person name="Stentiford G.D."/>
        </authorList>
    </citation>
    <scope>NUCLEOTIDE SEQUENCE [LARGE SCALE GENOMIC DNA]</scope>
    <source>
        <strain evidence="18">RA15029</strain>
    </source>
</reference>
<keyword evidence="11 14" id="KW-0342">GTP-binding</keyword>
<dbReference type="PROSITE" id="PS51711">
    <property type="entry name" value="G_FEOB"/>
    <property type="match status" value="1"/>
</dbReference>
<dbReference type="AlphaFoldDB" id="A0A370CHM2"/>
<feature type="binding site" evidence="14">
    <location>
        <begin position="12"/>
        <end position="19"/>
    </location>
    <ligand>
        <name>GTP</name>
        <dbReference type="ChEBI" id="CHEBI:37565"/>
        <label>1</label>
    </ligand>
</feature>
<feature type="transmembrane region" description="Helical" evidence="16">
    <location>
        <begin position="422"/>
        <end position="448"/>
    </location>
</feature>
<evidence type="ECO:0000256" key="16">
    <source>
        <dbReference type="RuleBase" id="RU362098"/>
    </source>
</evidence>
<dbReference type="NCBIfam" id="TIGR00437">
    <property type="entry name" value="feoB"/>
    <property type="match status" value="1"/>
</dbReference>
<keyword evidence="12 16" id="KW-0472">Membrane</keyword>
<feature type="transmembrane region" description="Helical" evidence="16">
    <location>
        <begin position="690"/>
        <end position="711"/>
    </location>
</feature>
<keyword evidence="3" id="KW-1003">Cell membrane</keyword>
<evidence type="ECO:0000256" key="2">
    <source>
        <dbReference type="ARBA" id="ARBA00022448"/>
    </source>
</evidence>
<dbReference type="PANTHER" id="PTHR43185:SF1">
    <property type="entry name" value="FE(2+) TRANSPORTER FEOB"/>
    <property type="match status" value="1"/>
</dbReference>
<dbReference type="InterPro" id="IPR011640">
    <property type="entry name" value="Fe2_transport_prot_B_C"/>
</dbReference>
<dbReference type="Gene3D" id="1.10.287.1770">
    <property type="match status" value="1"/>
</dbReference>
<gene>
    <name evidence="18" type="ORF">CFE62_006410</name>
</gene>
<evidence type="ECO:0000313" key="19">
    <source>
        <dbReference type="Proteomes" id="UP000226429"/>
    </source>
</evidence>
<keyword evidence="9 16" id="KW-0408">Iron</keyword>
<feature type="transmembrane region" description="Helical" evidence="16">
    <location>
        <begin position="348"/>
        <end position="368"/>
    </location>
</feature>
<dbReference type="Pfam" id="PF02421">
    <property type="entry name" value="FeoB_N"/>
    <property type="match status" value="1"/>
</dbReference>
<feature type="binding site" evidence="15">
    <location>
        <position position="26"/>
    </location>
    <ligand>
        <name>Mg(2+)</name>
        <dbReference type="ChEBI" id="CHEBI:18420"/>
        <label>2</label>
    </ligand>
</feature>
<comment type="function">
    <text evidence="16">Probable transporter of a GTP-driven Fe(2+) uptake system.</text>
</comment>
<reference evidence="18 19" key="2">
    <citation type="journal article" date="2018" name="J. Invertebr. Pathol.">
        <title>'Candidatus Aquirickettsiella gammari' (Gammaproteobacteria: Legionellales: Coxiellaceae): A bacterial pathogen of the freshwater crustacean Gammarus fossarum (Malacostraca: Amphipoda).</title>
        <authorList>
            <person name="Bojko J."/>
            <person name="Dunn A.M."/>
            <person name="Stebbing P.D."/>
            <person name="van Aerle R."/>
            <person name="Bacela-Spychalska K."/>
            <person name="Bean T.P."/>
            <person name="Urrutia A."/>
            <person name="Stentiford G.D."/>
        </authorList>
    </citation>
    <scope>NUCLEOTIDE SEQUENCE [LARGE SCALE GENOMIC DNA]</scope>
    <source>
        <strain evidence="18">RA15029</strain>
    </source>
</reference>
<evidence type="ECO:0000256" key="7">
    <source>
        <dbReference type="ARBA" id="ARBA00022741"/>
    </source>
</evidence>
<name>A0A370CHM2_9COXI</name>
<evidence type="ECO:0000256" key="10">
    <source>
        <dbReference type="ARBA" id="ARBA00023065"/>
    </source>
</evidence>
<dbReference type="Gene3D" id="3.40.50.300">
    <property type="entry name" value="P-loop containing nucleotide triphosphate hydrolases"/>
    <property type="match status" value="1"/>
</dbReference>
<keyword evidence="19" id="KW-1185">Reference proteome</keyword>
<dbReference type="CDD" id="cd01879">
    <property type="entry name" value="FeoB"/>
    <property type="match status" value="1"/>
</dbReference>
<dbReference type="InterPro" id="IPR003373">
    <property type="entry name" value="Fe2_transport_prot-B"/>
</dbReference>
<proteinExistence type="inferred from homology"/>
<keyword evidence="8 16" id="KW-1133">Transmembrane helix</keyword>
<keyword evidence="15" id="KW-0479">Metal-binding</keyword>
<comment type="similarity">
    <text evidence="16">Belongs to the TRAFAC class TrmE-Era-EngA-EngB-Septin-like GTPase superfamily. FeoB GTPase (TC 9.A.8) family.</text>
</comment>
<evidence type="ECO:0000256" key="13">
    <source>
        <dbReference type="NCBIfam" id="TIGR00437"/>
    </source>
</evidence>
<feature type="transmembrane region" description="Helical" evidence="16">
    <location>
        <begin position="454"/>
        <end position="474"/>
    </location>
</feature>
<evidence type="ECO:0000259" key="17">
    <source>
        <dbReference type="PROSITE" id="PS51711"/>
    </source>
</evidence>
<evidence type="ECO:0000256" key="12">
    <source>
        <dbReference type="ARBA" id="ARBA00023136"/>
    </source>
</evidence>
<feature type="binding site" evidence="14">
    <location>
        <begin position="122"/>
        <end position="125"/>
    </location>
    <ligand>
        <name>GTP</name>
        <dbReference type="ChEBI" id="CHEBI:37565"/>
        <label>1</label>
    </ligand>
</feature>
<dbReference type="GO" id="GO:0046872">
    <property type="term" value="F:metal ion binding"/>
    <property type="evidence" value="ECO:0007669"/>
    <property type="project" value="UniProtKB-KW"/>
</dbReference>
<evidence type="ECO:0000256" key="14">
    <source>
        <dbReference type="PIRSR" id="PIRSR603373-1"/>
    </source>
</evidence>
<feature type="domain" description="FeoB-type G" evidence="17">
    <location>
        <begin position="5"/>
        <end position="171"/>
    </location>
</feature>
<evidence type="ECO:0000256" key="6">
    <source>
        <dbReference type="ARBA" id="ARBA00022692"/>
    </source>
</evidence>
<dbReference type="InterPro" id="IPR050860">
    <property type="entry name" value="FeoB_GTPase"/>
</dbReference>
<feature type="transmembrane region" description="Helical" evidence="16">
    <location>
        <begin position="318"/>
        <end position="341"/>
    </location>
</feature>
<dbReference type="InterPro" id="IPR041069">
    <property type="entry name" value="FeoB_Cyto"/>
</dbReference>
<dbReference type="InterPro" id="IPR030389">
    <property type="entry name" value="G_FEOB_dom"/>
</dbReference>
<feature type="binding site" evidence="14">
    <location>
        <begin position="37"/>
        <end position="41"/>
    </location>
    <ligand>
        <name>GTP</name>
        <dbReference type="ChEBI" id="CHEBI:37565"/>
        <label>1</label>
    </ligand>
</feature>
<accession>A0A370CHM2</accession>
<dbReference type="Pfam" id="PF07664">
    <property type="entry name" value="FeoB_C"/>
    <property type="match status" value="1"/>
</dbReference>